<dbReference type="EMBL" id="BLIY01000017">
    <property type="protein sequence ID" value="GFE54690.1"/>
    <property type="molecule type" value="Genomic_DNA"/>
</dbReference>
<evidence type="ECO:0000256" key="1">
    <source>
        <dbReference type="SAM" id="MobiDB-lite"/>
    </source>
</evidence>
<comment type="caution">
    <text evidence="2">The sequence shown here is derived from an EMBL/GenBank/DDBJ whole genome shotgun (WGS) entry which is preliminary data.</text>
</comment>
<dbReference type="AlphaFoldDB" id="A0A9W5WV53"/>
<reference evidence="2" key="1">
    <citation type="submission" date="2019-12" db="EMBL/GenBank/DDBJ databases">
        <title>Genome sequence of Babesia ovis.</title>
        <authorList>
            <person name="Yamagishi J."/>
            <person name="Sevinc F."/>
            <person name="Xuan X."/>
        </authorList>
    </citation>
    <scope>NUCLEOTIDE SEQUENCE</scope>
    <source>
        <strain evidence="2">Selcuk</strain>
    </source>
</reference>
<dbReference type="Proteomes" id="UP001057455">
    <property type="component" value="Unassembled WGS sequence"/>
</dbReference>
<protein>
    <submittedName>
        <fullName evidence="2">Uncharacterized protein</fullName>
    </submittedName>
</protein>
<sequence length="563" mass="63727">MSRAEASLESGSGFDEELGRFLAAVHGENFVELLRQKCAIGTAISETITCSEAITLTQSLSYRRPWQSSLEEVDLKLHPTRDCLSAELYCVFHQQLCEDWQSRESALDRSLRMFDIIPHRKALIHLTDPKTSCLALLSLCLGLKNVVFIGLHNVPQSGSLPGPYLGLMHPGSRESFLEALIKFESLYTSKHWYVSSESTSDGPRLECNGRLAEISYLASEFDDLFNYVLYDPDCYSNFTKPLLQRMYSSRLYGRLMLLFMPGYREYHRNQKLGSILKRFNDLLRIICRILNDLTNSRGSRSGSDGRNFGTMAVITLIYSYLYALLSVPLHLTPWNKSSKGECCTCRMSSKVDGTTASDTTSGDTPITTPTSGDTSFQDTPLLSSRSHLETDVMPPQDYVGMLGVDFASAAADAACVESTRRRDVMMSHAVGLLGDDISWLHRCERYIDVIDNYKLSLCWYRRPLFSSCLVTNYKRVFPWVMLFHQSNIGPCGYTWFEWQGKTTESWSSTPLWRTSAPPDNSSQPGDCIRCLKRLVSLRMRDCVSFILDLESEIKRAARRHHGI</sequence>
<gene>
    <name evidence="2" type="ORF">BaOVIS_020940</name>
</gene>
<evidence type="ECO:0000313" key="3">
    <source>
        <dbReference type="Proteomes" id="UP001057455"/>
    </source>
</evidence>
<evidence type="ECO:0000313" key="2">
    <source>
        <dbReference type="EMBL" id="GFE54690.1"/>
    </source>
</evidence>
<name>A0A9W5WV53_BABOV</name>
<organism evidence="2 3">
    <name type="scientific">Babesia ovis</name>
    <dbReference type="NCBI Taxonomy" id="5869"/>
    <lineage>
        <taxon>Eukaryota</taxon>
        <taxon>Sar</taxon>
        <taxon>Alveolata</taxon>
        <taxon>Apicomplexa</taxon>
        <taxon>Aconoidasida</taxon>
        <taxon>Piroplasmida</taxon>
        <taxon>Babesiidae</taxon>
        <taxon>Babesia</taxon>
    </lineage>
</organism>
<feature type="compositionally biased region" description="Low complexity" evidence="1">
    <location>
        <begin position="352"/>
        <end position="375"/>
    </location>
</feature>
<keyword evidence="3" id="KW-1185">Reference proteome</keyword>
<feature type="region of interest" description="Disordered" evidence="1">
    <location>
        <begin position="349"/>
        <end position="379"/>
    </location>
</feature>
<proteinExistence type="predicted"/>
<accession>A0A9W5WV53</accession>
<dbReference type="OrthoDB" id="364500at2759"/>